<evidence type="ECO:0000256" key="4">
    <source>
        <dbReference type="RuleBase" id="RU003718"/>
    </source>
</evidence>
<dbReference type="EC" id="2.4.1.-" evidence="5"/>
<comment type="caution">
    <text evidence="7">The sequence shown here is derived from an EMBL/GenBank/DDBJ whole genome shotgun (WGS) entry which is preliminary data.</text>
</comment>
<dbReference type="PROSITE" id="PS00375">
    <property type="entry name" value="UDPGT"/>
    <property type="match status" value="1"/>
</dbReference>
<dbReference type="InterPro" id="IPR050271">
    <property type="entry name" value="UDP-glycosyltransferase"/>
</dbReference>
<evidence type="ECO:0000256" key="1">
    <source>
        <dbReference type="ARBA" id="ARBA00009995"/>
    </source>
</evidence>
<comment type="similarity">
    <text evidence="1 4">Belongs to the UDP-glycosyltransferase family.</text>
</comment>
<dbReference type="CDD" id="cd03784">
    <property type="entry name" value="GT1_Gtf-like"/>
    <property type="match status" value="1"/>
</dbReference>
<evidence type="ECO:0000256" key="6">
    <source>
        <dbReference type="SAM" id="SignalP"/>
    </source>
</evidence>
<feature type="chain" id="PRO_5047443685" description="Glycosyltransferase" evidence="6">
    <location>
        <begin position="23"/>
        <end position="493"/>
    </location>
</feature>
<reference evidence="7 8" key="1">
    <citation type="journal article" date="2024" name="Nat. Commun.">
        <title>Phylogenomics reveals the evolutionary origins of lichenization in chlorophyte algae.</title>
        <authorList>
            <person name="Puginier C."/>
            <person name="Libourel C."/>
            <person name="Otte J."/>
            <person name="Skaloud P."/>
            <person name="Haon M."/>
            <person name="Grisel S."/>
            <person name="Petersen M."/>
            <person name="Berrin J.G."/>
            <person name="Delaux P.M."/>
            <person name="Dal Grande F."/>
            <person name="Keller J."/>
        </authorList>
    </citation>
    <scope>NUCLEOTIDE SEQUENCE [LARGE SCALE GENOMIC DNA]</scope>
    <source>
        <strain evidence="7 8">SAG 216-7</strain>
    </source>
</reference>
<name>A0ABR2Z635_9CHLO</name>
<dbReference type="InterPro" id="IPR002213">
    <property type="entry name" value="UDP_glucos_trans"/>
</dbReference>
<dbReference type="PANTHER" id="PTHR48043">
    <property type="entry name" value="EG:EG0003.4 PROTEIN-RELATED"/>
    <property type="match status" value="1"/>
</dbReference>
<keyword evidence="8" id="KW-1185">Reference proteome</keyword>
<feature type="signal peptide" evidence="6">
    <location>
        <begin position="1"/>
        <end position="22"/>
    </location>
</feature>
<evidence type="ECO:0000256" key="3">
    <source>
        <dbReference type="ARBA" id="ARBA00022679"/>
    </source>
</evidence>
<accession>A0ABR2Z635</accession>
<evidence type="ECO:0000256" key="2">
    <source>
        <dbReference type="ARBA" id="ARBA00022676"/>
    </source>
</evidence>
<keyword evidence="6" id="KW-0732">Signal</keyword>
<organism evidence="7 8">
    <name type="scientific">Coccomyxa subellipsoidea</name>
    <dbReference type="NCBI Taxonomy" id="248742"/>
    <lineage>
        <taxon>Eukaryota</taxon>
        <taxon>Viridiplantae</taxon>
        <taxon>Chlorophyta</taxon>
        <taxon>core chlorophytes</taxon>
        <taxon>Trebouxiophyceae</taxon>
        <taxon>Trebouxiophyceae incertae sedis</taxon>
        <taxon>Coccomyxaceae</taxon>
        <taxon>Coccomyxa</taxon>
    </lineage>
</organism>
<keyword evidence="3 4" id="KW-0808">Transferase</keyword>
<dbReference type="Pfam" id="PF00201">
    <property type="entry name" value="UDPGT"/>
    <property type="match status" value="1"/>
</dbReference>
<dbReference type="PANTHER" id="PTHR48043:SF145">
    <property type="entry name" value="FI06409P-RELATED"/>
    <property type="match status" value="1"/>
</dbReference>
<dbReference type="EMBL" id="JALJOT010000001">
    <property type="protein sequence ID" value="KAK9919073.1"/>
    <property type="molecule type" value="Genomic_DNA"/>
</dbReference>
<proteinExistence type="inferred from homology"/>
<sequence length="493" mass="54141">MGLWRGGLFLLVLLGTVVDGQAGTVLTIITPGPQSHLFGMKKITLEMAARGHKVAFLAAEKDAERLRPTDVHIISYAVFPWKGETRTGSIQLAGPHSLIAAIAKYQPTISNSCESLLANASVMAQIQDFGAELLLATVMFPCVGILASRLDLPFVNYIPSTPIEPFFTSLWRGSNRRLFTANPLSYVPQMEMDFTSQYLSFAQRLRNFVKYWHTHLADYLYVRPGVLKIYQKYGVDLDEPRERRRLVLTLCNADFAIEWLRSMPPNFKMIGPVLPEPASPLPPNIEDFMAGSGEQGVLYVAMGTVATLGLEERRAMAAAFAKLPMRVLWRLSKSELPDDNAITDLHLSDNTKVATWLPQNDVLGHPRTRAFLSHCGANSLYEAAYHGVPVAALPFFGDQPGNAGQAVARGFALRVRHSDIGTEAFPAALTELLGNGSYAAAAKAISVKLRARKRTPVQEAVDWVEHVLATRGEAYLRTPDDDLPLLSSVAASI</sequence>
<evidence type="ECO:0000313" key="7">
    <source>
        <dbReference type="EMBL" id="KAK9919073.1"/>
    </source>
</evidence>
<protein>
    <recommendedName>
        <fullName evidence="5">Glycosyltransferase</fullName>
        <ecNumber evidence="5">2.4.1.-</ecNumber>
    </recommendedName>
</protein>
<gene>
    <name evidence="7" type="ORF">WJX75_009146</name>
</gene>
<dbReference type="Gene3D" id="3.40.50.2000">
    <property type="entry name" value="Glycogen Phosphorylase B"/>
    <property type="match status" value="2"/>
</dbReference>
<dbReference type="InterPro" id="IPR035595">
    <property type="entry name" value="UDP_glycos_trans_CS"/>
</dbReference>
<keyword evidence="2 4" id="KW-0328">Glycosyltransferase</keyword>
<evidence type="ECO:0000256" key="5">
    <source>
        <dbReference type="RuleBase" id="RU362057"/>
    </source>
</evidence>
<dbReference type="SUPFAM" id="SSF53756">
    <property type="entry name" value="UDP-Glycosyltransferase/glycogen phosphorylase"/>
    <property type="match status" value="1"/>
</dbReference>
<evidence type="ECO:0000313" key="8">
    <source>
        <dbReference type="Proteomes" id="UP001491310"/>
    </source>
</evidence>
<dbReference type="Proteomes" id="UP001491310">
    <property type="component" value="Unassembled WGS sequence"/>
</dbReference>